<dbReference type="InterPro" id="IPR024934">
    <property type="entry name" value="Rubredoxin-like_dom"/>
</dbReference>
<evidence type="ECO:0000256" key="5">
    <source>
        <dbReference type="ARBA" id="ARBA00023004"/>
    </source>
</evidence>
<gene>
    <name evidence="8" type="ORF">VVD49_00920</name>
</gene>
<dbReference type="Pfam" id="PF00301">
    <property type="entry name" value="Rubredoxin"/>
    <property type="match status" value="1"/>
</dbReference>
<keyword evidence="5 6" id="KW-0408">Iron</keyword>
<dbReference type="PROSITE" id="PS50903">
    <property type="entry name" value="RUBREDOXIN_LIKE"/>
    <property type="match status" value="1"/>
</dbReference>
<dbReference type="PANTHER" id="PTHR47627:SF1">
    <property type="entry name" value="RUBREDOXIN-1-RELATED"/>
    <property type="match status" value="1"/>
</dbReference>
<comment type="similarity">
    <text evidence="1 6">Belongs to the rubredoxin family.</text>
</comment>
<keyword evidence="9" id="KW-1185">Reference proteome</keyword>
<dbReference type="SUPFAM" id="SSF57802">
    <property type="entry name" value="Rubredoxin-like"/>
    <property type="match status" value="1"/>
</dbReference>
<dbReference type="InterPro" id="IPR024935">
    <property type="entry name" value="Rubredoxin_dom"/>
</dbReference>
<dbReference type="InterPro" id="IPR018527">
    <property type="entry name" value="Rubredoxin_Fe_BS"/>
</dbReference>
<dbReference type="InterPro" id="IPR050526">
    <property type="entry name" value="Rubredoxin_ET"/>
</dbReference>
<dbReference type="InterPro" id="IPR024922">
    <property type="entry name" value="Rubredoxin"/>
</dbReference>
<accession>A0ABU6JY06</accession>
<dbReference type="EMBL" id="JAYXHS010000001">
    <property type="protein sequence ID" value="MEC5384259.1"/>
    <property type="molecule type" value="Genomic_DNA"/>
</dbReference>
<dbReference type="PRINTS" id="PR00163">
    <property type="entry name" value="RUBREDOXIN"/>
</dbReference>
<reference evidence="8 9" key="1">
    <citation type="submission" date="2024-01" db="EMBL/GenBank/DDBJ databases">
        <title>Uliginosibacterium soil sp. nov.</title>
        <authorList>
            <person name="Lv Y."/>
        </authorList>
    </citation>
    <scope>NUCLEOTIDE SEQUENCE [LARGE SCALE GENOMIC DNA]</scope>
    <source>
        <strain evidence="8 9">H3</strain>
    </source>
</reference>
<dbReference type="PANTHER" id="PTHR47627">
    <property type="entry name" value="RUBREDOXIN"/>
    <property type="match status" value="1"/>
</dbReference>
<keyword evidence="3 6" id="KW-0479">Metal-binding</keyword>
<dbReference type="CDD" id="cd00730">
    <property type="entry name" value="rubredoxin"/>
    <property type="match status" value="1"/>
</dbReference>
<evidence type="ECO:0000256" key="3">
    <source>
        <dbReference type="ARBA" id="ARBA00022723"/>
    </source>
</evidence>
<evidence type="ECO:0000256" key="6">
    <source>
        <dbReference type="PIRNR" id="PIRNR000071"/>
    </source>
</evidence>
<evidence type="ECO:0000313" key="9">
    <source>
        <dbReference type="Proteomes" id="UP001331561"/>
    </source>
</evidence>
<dbReference type="PROSITE" id="PS00202">
    <property type="entry name" value="RUBREDOXIN"/>
    <property type="match status" value="1"/>
</dbReference>
<evidence type="ECO:0000259" key="7">
    <source>
        <dbReference type="PROSITE" id="PS50903"/>
    </source>
</evidence>
<evidence type="ECO:0000256" key="1">
    <source>
        <dbReference type="ARBA" id="ARBA00005337"/>
    </source>
</evidence>
<comment type="cofactor">
    <cofactor evidence="6">
        <name>Fe(3+)</name>
        <dbReference type="ChEBI" id="CHEBI:29034"/>
    </cofactor>
    <text evidence="6">Binds 1 Fe(3+) ion per subunit.</text>
</comment>
<evidence type="ECO:0000256" key="4">
    <source>
        <dbReference type="ARBA" id="ARBA00022982"/>
    </source>
</evidence>
<evidence type="ECO:0000313" key="8">
    <source>
        <dbReference type="EMBL" id="MEC5384259.1"/>
    </source>
</evidence>
<proteinExistence type="inferred from homology"/>
<evidence type="ECO:0000256" key="2">
    <source>
        <dbReference type="ARBA" id="ARBA00022448"/>
    </source>
</evidence>
<dbReference type="Proteomes" id="UP001331561">
    <property type="component" value="Unassembled WGS sequence"/>
</dbReference>
<keyword evidence="2 6" id="KW-0813">Transport</keyword>
<sequence length="61" mass="6898">MADSDLPFKTWMCLICGWIYDEEAGSPAEGIVPGTRWEAVPPNWTCPECGARKDDFEMMEI</sequence>
<keyword evidence="4 6" id="KW-0249">Electron transport</keyword>
<name>A0ABU6JY06_9RHOO</name>
<comment type="caution">
    <text evidence="8">The sequence shown here is derived from an EMBL/GenBank/DDBJ whole genome shotgun (WGS) entry which is preliminary data.</text>
</comment>
<dbReference type="PIRSF" id="PIRSF000071">
    <property type="entry name" value="Rubredoxin"/>
    <property type="match status" value="1"/>
</dbReference>
<organism evidence="8 9">
    <name type="scientific">Uliginosibacterium silvisoli</name>
    <dbReference type="NCBI Taxonomy" id="3114758"/>
    <lineage>
        <taxon>Bacteria</taxon>
        <taxon>Pseudomonadati</taxon>
        <taxon>Pseudomonadota</taxon>
        <taxon>Betaproteobacteria</taxon>
        <taxon>Rhodocyclales</taxon>
        <taxon>Zoogloeaceae</taxon>
        <taxon>Uliginosibacterium</taxon>
    </lineage>
</organism>
<protein>
    <recommendedName>
        <fullName evidence="6">Rubredoxin</fullName>
    </recommendedName>
</protein>
<feature type="domain" description="Rubredoxin-like" evidence="7">
    <location>
        <begin position="8"/>
        <end position="59"/>
    </location>
</feature>
<dbReference type="Gene3D" id="2.20.28.10">
    <property type="match status" value="1"/>
</dbReference>